<dbReference type="Gene3D" id="3.40.30.10">
    <property type="entry name" value="Glutaredoxin"/>
    <property type="match status" value="1"/>
</dbReference>
<comment type="catalytic activity">
    <reaction evidence="10">
        <text>a hydroperoxide + [thioredoxin]-dithiol = an alcohol + [thioredoxin]-disulfide + H2O</text>
        <dbReference type="Rhea" id="RHEA:62620"/>
        <dbReference type="Rhea" id="RHEA-COMP:10698"/>
        <dbReference type="Rhea" id="RHEA-COMP:10700"/>
        <dbReference type="ChEBI" id="CHEBI:15377"/>
        <dbReference type="ChEBI" id="CHEBI:29950"/>
        <dbReference type="ChEBI" id="CHEBI:30879"/>
        <dbReference type="ChEBI" id="CHEBI:35924"/>
        <dbReference type="ChEBI" id="CHEBI:50058"/>
        <dbReference type="EC" id="1.11.1.24"/>
    </reaction>
</comment>
<dbReference type="SUPFAM" id="SSF52833">
    <property type="entry name" value="Thioredoxin-like"/>
    <property type="match status" value="1"/>
</dbReference>
<keyword evidence="3 10" id="KW-0575">Peroxidase</keyword>
<evidence type="ECO:0000256" key="11">
    <source>
        <dbReference type="PIRSR" id="PIRSR000239-1"/>
    </source>
</evidence>
<evidence type="ECO:0000256" key="3">
    <source>
        <dbReference type="ARBA" id="ARBA00022559"/>
    </source>
</evidence>
<dbReference type="InterPro" id="IPR050217">
    <property type="entry name" value="Peroxiredoxin"/>
</dbReference>
<gene>
    <name evidence="13" type="ORF">SAMN05421687_104251</name>
</gene>
<dbReference type="GO" id="GO:0045454">
    <property type="term" value="P:cell redox homeostasis"/>
    <property type="evidence" value="ECO:0007669"/>
    <property type="project" value="TreeGrafter"/>
</dbReference>
<sequence length="223" mass="25405">MMEENTYAEEEQRYGLPRIGEKAPDFTAQTTHGELSLDDYKGKWFVLFSHPADFTPVCTTEFVAFQGIYDHLRAMNTELLGLSVDSVTSHIAWIRNIEENFDTKIEFPVIADLDKQVATKFGMITPESNGTETSRAVFVIDDKGTIRSVIYYPLTTGRNMDEILRLVEALRTTDEHGVSTPADWRKGDKIVASPPKTVEDARARENDDSYECVDWYFCKKNLD</sequence>
<dbReference type="HAMAP" id="MF_00401">
    <property type="entry name" value="Peroxiredoxin"/>
    <property type="match status" value="1"/>
</dbReference>
<dbReference type="GO" id="GO:0033554">
    <property type="term" value="P:cellular response to stress"/>
    <property type="evidence" value="ECO:0007669"/>
    <property type="project" value="TreeGrafter"/>
</dbReference>
<keyword evidence="6 10" id="KW-1015">Disulfide bond</keyword>
<accession>A0A1N7JAB2</accession>
<dbReference type="Gene3D" id="3.30.1020.10">
    <property type="entry name" value="Antioxidant, Horf6, Chain A, domain2"/>
    <property type="match status" value="1"/>
</dbReference>
<dbReference type="Proteomes" id="UP000187608">
    <property type="component" value="Unassembled WGS sequence"/>
</dbReference>
<keyword evidence="4 10" id="KW-0049">Antioxidant</keyword>
<keyword evidence="2 10" id="KW-0963">Cytoplasm</keyword>
<feature type="active site" description="Cysteine sulfenic acid (-SOH) intermediate; for peroxidase activity" evidence="11">
    <location>
        <position position="58"/>
    </location>
</feature>
<protein>
    <recommendedName>
        <fullName evidence="10">Peroxiredoxin</fullName>
        <ecNumber evidence="10">1.11.1.24</ecNumber>
    </recommendedName>
    <alternativeName>
        <fullName evidence="10">Thioredoxin peroxidase</fullName>
    </alternativeName>
    <alternativeName>
        <fullName evidence="10">Thioredoxin-dependent peroxiredoxin</fullName>
    </alternativeName>
</protein>
<evidence type="ECO:0000256" key="7">
    <source>
        <dbReference type="ARBA" id="ARBA00023284"/>
    </source>
</evidence>
<dbReference type="InterPro" id="IPR045020">
    <property type="entry name" value="PRX_1cys"/>
</dbReference>
<comment type="similarity">
    <text evidence="8 10">Belongs to the peroxiredoxin family. Prx6 subfamily.</text>
</comment>
<evidence type="ECO:0000256" key="5">
    <source>
        <dbReference type="ARBA" id="ARBA00023002"/>
    </source>
</evidence>
<feature type="binding site" evidence="10">
    <location>
        <position position="135"/>
    </location>
    <ligand>
        <name>substrate</name>
    </ligand>
</feature>
<evidence type="ECO:0000256" key="4">
    <source>
        <dbReference type="ARBA" id="ARBA00022862"/>
    </source>
</evidence>
<evidence type="ECO:0000259" key="12">
    <source>
        <dbReference type="PROSITE" id="PS51352"/>
    </source>
</evidence>
<evidence type="ECO:0000256" key="2">
    <source>
        <dbReference type="ARBA" id="ARBA00022490"/>
    </source>
</evidence>
<feature type="active site" description="Cysteine sulfenic acid (-SOH) intermediate" evidence="10">
    <location>
        <position position="58"/>
    </location>
</feature>
<dbReference type="InterPro" id="IPR036249">
    <property type="entry name" value="Thioredoxin-like_sf"/>
</dbReference>
<dbReference type="Pfam" id="PF00578">
    <property type="entry name" value="AhpC-TSA"/>
    <property type="match status" value="1"/>
</dbReference>
<evidence type="ECO:0000256" key="10">
    <source>
        <dbReference type="HAMAP-Rule" id="MF_00401"/>
    </source>
</evidence>
<dbReference type="InterPro" id="IPR013766">
    <property type="entry name" value="Thioredoxin_domain"/>
</dbReference>
<dbReference type="PANTHER" id="PTHR10681">
    <property type="entry name" value="THIOREDOXIN PEROXIDASE"/>
    <property type="match status" value="1"/>
</dbReference>
<name>A0A1N7JAB2_9BACI</name>
<dbReference type="EC" id="1.11.1.24" evidence="10"/>
<feature type="domain" description="Thioredoxin" evidence="12">
    <location>
        <begin position="17"/>
        <end position="172"/>
    </location>
</feature>
<dbReference type="RefSeq" id="WP_076558488.1">
    <property type="nucleotide sequence ID" value="NZ_FTOC01000004.1"/>
</dbReference>
<comment type="subcellular location">
    <subcellularLocation>
        <location evidence="10">Cytoplasm</location>
    </subcellularLocation>
</comment>
<evidence type="ECO:0000313" key="14">
    <source>
        <dbReference type="Proteomes" id="UP000187608"/>
    </source>
</evidence>
<keyword evidence="5 10" id="KW-0560">Oxidoreductase</keyword>
<evidence type="ECO:0000313" key="13">
    <source>
        <dbReference type="EMBL" id="SIS46186.1"/>
    </source>
</evidence>
<comment type="miscellaneous">
    <text evidence="10">The active site is a conserved redox-active cysteine residue, the peroxidatic cysteine (C(P)), which makes the nucleophilic attack on the peroxide substrate. The peroxide oxidizes the C(P)-SH to cysteine sulfenic acid (C(P)-SOH), which then reacts with another cysteine residue, the resolving cysteine (C(R)), to form a disulfide bridge. The disulfide is subsequently reduced by an appropriate electron donor to complete the catalytic cycle. Although the primary sequence of this enzyme is similar to those of the 1-Cys Prx6 enzymes, its catalytic properties resemble those of the typical 2-Cys Prxs and C(R) is provided by the other dimeric subunit to form an intersubunit disulfide. The disulfide is subsequently reduced by thioredoxin.</text>
</comment>
<dbReference type="NCBIfam" id="NF009668">
    <property type="entry name" value="PRK13189.1"/>
    <property type="match status" value="1"/>
</dbReference>
<evidence type="ECO:0000256" key="1">
    <source>
        <dbReference type="ARBA" id="ARBA00009796"/>
    </source>
</evidence>
<evidence type="ECO:0000256" key="6">
    <source>
        <dbReference type="ARBA" id="ARBA00023157"/>
    </source>
</evidence>
<comment type="similarity">
    <text evidence="1">Belongs to the peroxiredoxin family. AhpC/Prx1 subfamily.</text>
</comment>
<organism evidence="13 14">
    <name type="scientific">Salimicrobium flavidum</name>
    <dbReference type="NCBI Taxonomy" id="570947"/>
    <lineage>
        <taxon>Bacteria</taxon>
        <taxon>Bacillati</taxon>
        <taxon>Bacillota</taxon>
        <taxon>Bacilli</taxon>
        <taxon>Bacillales</taxon>
        <taxon>Bacillaceae</taxon>
        <taxon>Salimicrobium</taxon>
    </lineage>
</organism>
<comment type="function">
    <text evidence="9 10">Thiol-specific peroxidase that catalyzes the reduction of hydrogen peroxide and organic hydroperoxides to water and alcohols, respectively. Plays a role in cell protection against oxidative stress by detoxifying peroxides.</text>
</comment>
<dbReference type="InterPro" id="IPR024706">
    <property type="entry name" value="Peroxiredoxin_AhpC-typ"/>
</dbReference>
<dbReference type="Pfam" id="PF10417">
    <property type="entry name" value="1-cysPrx_C"/>
    <property type="match status" value="1"/>
</dbReference>
<proteinExistence type="inferred from homology"/>
<dbReference type="CDD" id="cd03016">
    <property type="entry name" value="PRX_1cys"/>
    <property type="match status" value="1"/>
</dbReference>
<dbReference type="GO" id="GO:0008379">
    <property type="term" value="F:thioredoxin peroxidase activity"/>
    <property type="evidence" value="ECO:0007669"/>
    <property type="project" value="TreeGrafter"/>
</dbReference>
<dbReference type="STRING" id="570947.SAMN05421687_104251"/>
<keyword evidence="7 10" id="KW-0676">Redox-active center</keyword>
<dbReference type="FunFam" id="3.40.30.10:FF:000011">
    <property type="entry name" value="Peroxiredoxin PRX1"/>
    <property type="match status" value="1"/>
</dbReference>
<dbReference type="InterPro" id="IPR000866">
    <property type="entry name" value="AhpC/TSA"/>
</dbReference>
<dbReference type="GO" id="GO:0042744">
    <property type="term" value="P:hydrogen peroxide catabolic process"/>
    <property type="evidence" value="ECO:0007669"/>
    <property type="project" value="TreeGrafter"/>
</dbReference>
<evidence type="ECO:0000256" key="9">
    <source>
        <dbReference type="ARBA" id="ARBA00037420"/>
    </source>
</evidence>
<dbReference type="AlphaFoldDB" id="A0A1N7JAB2"/>
<dbReference type="GO" id="GO:0006979">
    <property type="term" value="P:response to oxidative stress"/>
    <property type="evidence" value="ECO:0007669"/>
    <property type="project" value="TreeGrafter"/>
</dbReference>
<dbReference type="InterPro" id="IPR019479">
    <property type="entry name" value="Peroxiredoxin_C"/>
</dbReference>
<feature type="disulfide bond" description="Interchain (with Cys-218); in linked form" evidence="10">
    <location>
        <position position="58"/>
    </location>
</feature>
<feature type="disulfide bond" description="Interchain (with Cys-58); in linked form" evidence="10">
    <location>
        <position position="218"/>
    </location>
</feature>
<dbReference type="EMBL" id="FTOC01000004">
    <property type="protein sequence ID" value="SIS46186.1"/>
    <property type="molecule type" value="Genomic_DNA"/>
</dbReference>
<reference evidence="14" key="1">
    <citation type="submission" date="2017-01" db="EMBL/GenBank/DDBJ databases">
        <authorList>
            <person name="Varghese N."/>
            <person name="Submissions S."/>
        </authorList>
    </citation>
    <scope>NUCLEOTIDE SEQUENCE [LARGE SCALE GENOMIC DNA]</scope>
    <source>
        <strain evidence="14">DSM 23127</strain>
    </source>
</reference>
<dbReference type="PIRSF" id="PIRSF000239">
    <property type="entry name" value="AHPC"/>
    <property type="match status" value="1"/>
</dbReference>
<comment type="subunit">
    <text evidence="10">Homodecamer. Pentamer of dimers that assemble into a ring structure.</text>
</comment>
<evidence type="ECO:0000256" key="8">
    <source>
        <dbReference type="ARBA" id="ARBA00025719"/>
    </source>
</evidence>
<feature type="disulfide bond" description="Alternate" evidence="10">
    <location>
        <begin position="212"/>
        <end position="218"/>
    </location>
</feature>
<dbReference type="InterPro" id="IPR022915">
    <property type="entry name" value="Peroxiredoxin_TDXH"/>
</dbReference>
<dbReference type="PROSITE" id="PS51352">
    <property type="entry name" value="THIOREDOXIN_2"/>
    <property type="match status" value="1"/>
</dbReference>
<dbReference type="GO" id="GO:0005829">
    <property type="term" value="C:cytosol"/>
    <property type="evidence" value="ECO:0007669"/>
    <property type="project" value="TreeGrafter"/>
</dbReference>
<keyword evidence="14" id="KW-1185">Reference proteome</keyword>
<dbReference type="OrthoDB" id="9812811at2"/>
<dbReference type="PANTHER" id="PTHR10681:SF128">
    <property type="entry name" value="THIOREDOXIN-DEPENDENT PEROXIDE REDUCTASE, MITOCHONDRIAL"/>
    <property type="match status" value="1"/>
</dbReference>